<dbReference type="EMBL" id="HBUF01086405">
    <property type="protein sequence ID" value="CAG6634459.1"/>
    <property type="molecule type" value="Transcribed_RNA"/>
</dbReference>
<evidence type="ECO:0000256" key="2">
    <source>
        <dbReference type="ARBA" id="ARBA00019580"/>
    </source>
</evidence>
<dbReference type="EMBL" id="HBUF01594062">
    <property type="protein sequence ID" value="CAG6774219.1"/>
    <property type="molecule type" value="Transcribed_RNA"/>
</dbReference>
<dbReference type="Pfam" id="PF14942">
    <property type="entry name" value="Muted"/>
    <property type="match status" value="1"/>
</dbReference>
<evidence type="ECO:0000256" key="1">
    <source>
        <dbReference type="ARBA" id="ARBA00010754"/>
    </source>
</evidence>
<evidence type="ECO:0000313" key="3">
    <source>
        <dbReference type="EMBL" id="CAG6774219.1"/>
    </source>
</evidence>
<organism evidence="3">
    <name type="scientific">Cacopsylla melanoneura</name>
    <dbReference type="NCBI Taxonomy" id="428564"/>
    <lineage>
        <taxon>Eukaryota</taxon>
        <taxon>Metazoa</taxon>
        <taxon>Ecdysozoa</taxon>
        <taxon>Arthropoda</taxon>
        <taxon>Hexapoda</taxon>
        <taxon>Insecta</taxon>
        <taxon>Pterygota</taxon>
        <taxon>Neoptera</taxon>
        <taxon>Paraneoptera</taxon>
        <taxon>Hemiptera</taxon>
        <taxon>Sternorrhyncha</taxon>
        <taxon>Psylloidea</taxon>
        <taxon>Psyllidae</taxon>
        <taxon>Psyllinae</taxon>
        <taxon>Cacopsylla</taxon>
    </lineage>
</organism>
<comment type="similarity">
    <text evidence="1">Belongs to the BLOC1S5 family.</text>
</comment>
<dbReference type="EMBL" id="HBUF01244708">
    <property type="protein sequence ID" value="CAG6678071.1"/>
    <property type="molecule type" value="Transcribed_RNA"/>
</dbReference>
<dbReference type="GO" id="GO:0031083">
    <property type="term" value="C:BLOC-1 complex"/>
    <property type="evidence" value="ECO:0007669"/>
    <property type="project" value="InterPro"/>
</dbReference>
<dbReference type="GO" id="GO:0030133">
    <property type="term" value="C:transport vesicle"/>
    <property type="evidence" value="ECO:0007669"/>
    <property type="project" value="InterPro"/>
</dbReference>
<protein>
    <recommendedName>
        <fullName evidence="2">Biogenesis of lysosome-related organelles complex 1 subunit 5</fullName>
    </recommendedName>
</protein>
<dbReference type="InterPro" id="IPR017243">
    <property type="entry name" value="Bloc1s5"/>
</dbReference>
<dbReference type="EMBL" id="HBUF01086404">
    <property type="protein sequence ID" value="CAG6634457.1"/>
    <property type="molecule type" value="Transcribed_RNA"/>
</dbReference>
<reference evidence="3" key="1">
    <citation type="submission" date="2021-05" db="EMBL/GenBank/DDBJ databases">
        <authorList>
            <person name="Alioto T."/>
            <person name="Alioto T."/>
            <person name="Gomez Garrido J."/>
        </authorList>
    </citation>
    <scope>NUCLEOTIDE SEQUENCE</scope>
</reference>
<dbReference type="AlphaFoldDB" id="A0A8D9AZX4"/>
<sequence>MSGSSENIIKEVSAVWSRLFDHRPFLQGEINFFLKEFEEKRGEREVEKLFEILEKSTEIKDSQIDKVKHSSATTLPELHDILNQSNQLSDQVLNARITYDPEASLKEKCKSLEASNKQFDEDLVEKYKAVDETFAEKEKLVREYYQQLSEKLNQSVHL</sequence>
<name>A0A8D9AZX4_9HEMI</name>
<dbReference type="EMBL" id="HBUF01594061">
    <property type="protein sequence ID" value="CAG6774217.1"/>
    <property type="molecule type" value="Transcribed_RNA"/>
</dbReference>
<proteinExistence type="inferred from homology"/>
<dbReference type="EMBL" id="HBUF01244710">
    <property type="protein sequence ID" value="CAG6678076.1"/>
    <property type="molecule type" value="Transcribed_RNA"/>
</dbReference>
<dbReference type="PANTHER" id="PTHR31784:SF2">
    <property type="entry name" value="BIOGENESIS OF LYSOSOME-RELATED ORGANELLES COMPLEX 1 SUBUNIT 5"/>
    <property type="match status" value="1"/>
</dbReference>
<accession>A0A8D9AZX4</accession>
<dbReference type="PANTHER" id="PTHR31784">
    <property type="entry name" value="BIOGENESIS OF LYSOSOME-RELATED ORGANELLES COMPLEX 1 SUBUNIT 5"/>
    <property type="match status" value="1"/>
</dbReference>